<gene>
    <name evidence="7" type="primary">DMAP1_2</name>
    <name evidence="7" type="ORF">P7K49_013787</name>
</gene>
<dbReference type="PANTHER" id="PTHR12855">
    <property type="entry name" value="DNA METHYLTRANSFERASE 1-ASSOCIATED PROTEIN 1 FAMILY MEMBER"/>
    <property type="match status" value="1"/>
</dbReference>
<dbReference type="GO" id="GO:0008168">
    <property type="term" value="F:methyltransferase activity"/>
    <property type="evidence" value="ECO:0007669"/>
    <property type="project" value="UniProtKB-KW"/>
</dbReference>
<evidence type="ECO:0000313" key="7">
    <source>
        <dbReference type="EMBL" id="KAK2108622.1"/>
    </source>
</evidence>
<dbReference type="Proteomes" id="UP001266305">
    <property type="component" value="Unassembled WGS sequence"/>
</dbReference>
<evidence type="ECO:0000256" key="4">
    <source>
        <dbReference type="ARBA" id="ARBA00023163"/>
    </source>
</evidence>
<accession>A0ABQ9VJW4</accession>
<evidence type="ECO:0000256" key="1">
    <source>
        <dbReference type="ARBA" id="ARBA00004123"/>
    </source>
</evidence>
<keyword evidence="5" id="KW-0539">Nucleus</keyword>
<keyword evidence="7" id="KW-0489">Methyltransferase</keyword>
<reference evidence="7 8" key="1">
    <citation type="submission" date="2023-05" db="EMBL/GenBank/DDBJ databases">
        <title>B98-5 Cell Line De Novo Hybrid Assembly: An Optical Mapping Approach.</title>
        <authorList>
            <person name="Kananen K."/>
            <person name="Auerbach J.A."/>
            <person name="Kautto E."/>
            <person name="Blachly J.S."/>
        </authorList>
    </citation>
    <scope>NUCLEOTIDE SEQUENCE [LARGE SCALE GENOMIC DNA]</scope>
    <source>
        <strain evidence="7">B95-8</strain>
        <tissue evidence="7">Cell line</tissue>
    </source>
</reference>
<keyword evidence="7" id="KW-0808">Transferase</keyword>
<sequence>MSCTCSIIMGKISLKEEAPESHSVVQFRSKTLLRLGGYRGVVVGAAAVGPRCGGVRGQVAEGAIRNIQVVGHRQYRDLTWTPLFLAALFFISPPLGSGVSLSTDPSLVLPQVLTLNLGSLPHLSGSMAMGADVQDILELGGPEGDAASGTISKKDIINPDKKKSKKSSETLTFKRPEGMHREVYVLLYSDKKDAPPLLPSDTGQGYRTVKAKLGSKKVRPWKWMPFTNLARKDGAMFFHWRRAAEEGKDYPFARFNKNVQVPVYSEQEYQLYLHDDAWTKAETDHPFDLSHRFDLCFVVICDRYDHQQFKKSSVEDLKERYSHICAKLANVRAVPGTDLKIPVFDAGHE</sequence>
<evidence type="ECO:0000313" key="8">
    <source>
        <dbReference type="Proteomes" id="UP001266305"/>
    </source>
</evidence>
<dbReference type="GO" id="GO:0032259">
    <property type="term" value="P:methylation"/>
    <property type="evidence" value="ECO:0007669"/>
    <property type="project" value="UniProtKB-KW"/>
</dbReference>
<feature type="domain" description="DAMP1 SANT/Myb-like" evidence="6">
    <location>
        <begin position="250"/>
        <end position="328"/>
    </location>
</feature>
<keyword evidence="3" id="KW-0805">Transcription regulation</keyword>
<keyword evidence="4" id="KW-0804">Transcription</keyword>
<comment type="caution">
    <text evidence="7">The sequence shown here is derived from an EMBL/GenBank/DDBJ whole genome shotgun (WGS) entry which is preliminary data.</text>
</comment>
<dbReference type="InterPro" id="IPR032563">
    <property type="entry name" value="DAMP1_SANT-like"/>
</dbReference>
<evidence type="ECO:0000259" key="6">
    <source>
        <dbReference type="Pfam" id="PF16282"/>
    </source>
</evidence>
<comment type="subcellular location">
    <subcellularLocation>
        <location evidence="1">Nucleus</location>
    </subcellularLocation>
</comment>
<organism evidence="7 8">
    <name type="scientific">Saguinus oedipus</name>
    <name type="common">Cotton-top tamarin</name>
    <name type="synonym">Oedipomidas oedipus</name>
    <dbReference type="NCBI Taxonomy" id="9490"/>
    <lineage>
        <taxon>Eukaryota</taxon>
        <taxon>Metazoa</taxon>
        <taxon>Chordata</taxon>
        <taxon>Craniata</taxon>
        <taxon>Vertebrata</taxon>
        <taxon>Euteleostomi</taxon>
        <taxon>Mammalia</taxon>
        <taxon>Eutheria</taxon>
        <taxon>Euarchontoglires</taxon>
        <taxon>Primates</taxon>
        <taxon>Haplorrhini</taxon>
        <taxon>Platyrrhini</taxon>
        <taxon>Cebidae</taxon>
        <taxon>Callitrichinae</taxon>
        <taxon>Saguinus</taxon>
    </lineage>
</organism>
<evidence type="ECO:0000256" key="3">
    <source>
        <dbReference type="ARBA" id="ARBA00023015"/>
    </source>
</evidence>
<dbReference type="PANTHER" id="PTHR12855:SF10">
    <property type="entry name" value="DNA METHYLTRANSFERASE 1-ASSOCIATED PROTEIN 1"/>
    <property type="match status" value="1"/>
</dbReference>
<evidence type="ECO:0000256" key="5">
    <source>
        <dbReference type="ARBA" id="ARBA00023242"/>
    </source>
</evidence>
<dbReference type="Gene3D" id="1.10.10.60">
    <property type="entry name" value="Homeodomain-like"/>
    <property type="match status" value="1"/>
</dbReference>
<keyword evidence="8" id="KW-1185">Reference proteome</keyword>
<dbReference type="InterPro" id="IPR027109">
    <property type="entry name" value="Swc4/Dmap1"/>
</dbReference>
<name>A0ABQ9VJW4_SAGOE</name>
<dbReference type="EMBL" id="JASSZA010000006">
    <property type="protein sequence ID" value="KAK2108622.1"/>
    <property type="molecule type" value="Genomic_DNA"/>
</dbReference>
<evidence type="ECO:0000256" key="2">
    <source>
        <dbReference type="ARBA" id="ARBA00022853"/>
    </source>
</evidence>
<keyword evidence="2" id="KW-0156">Chromatin regulator</keyword>
<dbReference type="Pfam" id="PF16282">
    <property type="entry name" value="SANT_DAMP1_like"/>
    <property type="match status" value="1"/>
</dbReference>
<proteinExistence type="predicted"/>
<protein>
    <submittedName>
        <fullName evidence="7">DNA methyltransferase 1-associated protein 1</fullName>
    </submittedName>
</protein>